<evidence type="ECO:0000256" key="7">
    <source>
        <dbReference type="ARBA" id="ARBA00022989"/>
    </source>
</evidence>
<keyword evidence="6 11" id="KW-0735">Signal-anchor</keyword>
<evidence type="ECO:0000256" key="9">
    <source>
        <dbReference type="ARBA" id="ARBA00023136"/>
    </source>
</evidence>
<keyword evidence="9 11" id="KW-0472">Membrane</keyword>
<feature type="transmembrane region" description="Helical" evidence="11">
    <location>
        <begin position="7"/>
        <end position="26"/>
    </location>
</feature>
<dbReference type="EMBL" id="JBJQND010000005">
    <property type="protein sequence ID" value="KAL3875806.1"/>
    <property type="molecule type" value="Genomic_DNA"/>
</dbReference>
<dbReference type="GO" id="GO:0016757">
    <property type="term" value="F:glycosyltransferase activity"/>
    <property type="evidence" value="ECO:0007669"/>
    <property type="project" value="UniProtKB-KW"/>
</dbReference>
<dbReference type="PANTHER" id="PTHR11214">
    <property type="entry name" value="BETA-1,3-N-ACETYLGLUCOSAMINYLTRANSFERASE"/>
    <property type="match status" value="1"/>
</dbReference>
<dbReference type="InterPro" id="IPR002659">
    <property type="entry name" value="Glyco_trans_31"/>
</dbReference>
<evidence type="ECO:0000256" key="10">
    <source>
        <dbReference type="ARBA" id="ARBA00023180"/>
    </source>
</evidence>
<protein>
    <recommendedName>
        <fullName evidence="11">Hexosyltransferase</fullName>
        <ecNumber evidence="11">2.4.1.-</ecNumber>
    </recommendedName>
</protein>
<evidence type="ECO:0000256" key="4">
    <source>
        <dbReference type="ARBA" id="ARBA00022679"/>
    </source>
</evidence>
<evidence type="ECO:0000256" key="3">
    <source>
        <dbReference type="ARBA" id="ARBA00022676"/>
    </source>
</evidence>
<comment type="subcellular location">
    <subcellularLocation>
        <location evidence="1 11">Golgi apparatus membrane</location>
        <topology evidence="1 11">Single-pass type II membrane protein</topology>
    </subcellularLocation>
</comment>
<keyword evidence="10" id="KW-0325">Glycoprotein</keyword>
<organism evidence="12 13">
    <name type="scientific">Sinanodonta woodiana</name>
    <name type="common">Chinese pond mussel</name>
    <name type="synonym">Anodonta woodiana</name>
    <dbReference type="NCBI Taxonomy" id="1069815"/>
    <lineage>
        <taxon>Eukaryota</taxon>
        <taxon>Metazoa</taxon>
        <taxon>Spiralia</taxon>
        <taxon>Lophotrochozoa</taxon>
        <taxon>Mollusca</taxon>
        <taxon>Bivalvia</taxon>
        <taxon>Autobranchia</taxon>
        <taxon>Heteroconchia</taxon>
        <taxon>Palaeoheterodonta</taxon>
        <taxon>Unionida</taxon>
        <taxon>Unionoidea</taxon>
        <taxon>Unionidae</taxon>
        <taxon>Unioninae</taxon>
        <taxon>Sinanodonta</taxon>
    </lineage>
</organism>
<dbReference type="GO" id="GO:0000139">
    <property type="term" value="C:Golgi membrane"/>
    <property type="evidence" value="ECO:0007669"/>
    <property type="project" value="UniProtKB-SubCell"/>
</dbReference>
<dbReference type="Proteomes" id="UP001634394">
    <property type="component" value="Unassembled WGS sequence"/>
</dbReference>
<proteinExistence type="inferred from homology"/>
<keyword evidence="5 11" id="KW-0812">Transmembrane</keyword>
<evidence type="ECO:0000256" key="11">
    <source>
        <dbReference type="RuleBase" id="RU363063"/>
    </source>
</evidence>
<comment type="caution">
    <text evidence="12">The sequence shown here is derived from an EMBL/GenBank/DDBJ whole genome shotgun (WGS) entry which is preliminary data.</text>
</comment>
<evidence type="ECO:0000256" key="2">
    <source>
        <dbReference type="ARBA" id="ARBA00008661"/>
    </source>
</evidence>
<evidence type="ECO:0000313" key="12">
    <source>
        <dbReference type="EMBL" id="KAL3875806.1"/>
    </source>
</evidence>
<dbReference type="EC" id="2.4.1.-" evidence="11"/>
<name>A0ABD3WQQ6_SINWO</name>
<dbReference type="AlphaFoldDB" id="A0ABD3WQQ6"/>
<dbReference type="Pfam" id="PF01762">
    <property type="entry name" value="Galactosyl_T"/>
    <property type="match status" value="1"/>
</dbReference>
<accession>A0ABD3WQQ6</accession>
<evidence type="ECO:0000256" key="8">
    <source>
        <dbReference type="ARBA" id="ARBA00023034"/>
    </source>
</evidence>
<reference evidence="12 13" key="1">
    <citation type="submission" date="2024-11" db="EMBL/GenBank/DDBJ databases">
        <title>Chromosome-level genome assembly of the freshwater bivalve Anodonta woodiana.</title>
        <authorList>
            <person name="Chen X."/>
        </authorList>
    </citation>
    <scope>NUCLEOTIDE SEQUENCE [LARGE SCALE GENOMIC DNA]</scope>
    <source>
        <strain evidence="12">MN2024</strain>
        <tissue evidence="12">Gills</tissue>
    </source>
</reference>
<evidence type="ECO:0000256" key="1">
    <source>
        <dbReference type="ARBA" id="ARBA00004323"/>
    </source>
</evidence>
<gene>
    <name evidence="12" type="ORF">ACJMK2_033722</name>
</gene>
<keyword evidence="3 11" id="KW-0328">Glycosyltransferase</keyword>
<keyword evidence="7 11" id="KW-1133">Transmembrane helix</keyword>
<comment type="similarity">
    <text evidence="2 11">Belongs to the glycosyltransferase 31 family.</text>
</comment>
<dbReference type="PANTHER" id="PTHR11214:SF235">
    <property type="entry name" value="HEXOSYLTRANSFERASE"/>
    <property type="match status" value="1"/>
</dbReference>
<evidence type="ECO:0000256" key="6">
    <source>
        <dbReference type="ARBA" id="ARBA00022968"/>
    </source>
</evidence>
<keyword evidence="8 11" id="KW-0333">Golgi apparatus</keyword>
<dbReference type="Gene3D" id="3.90.550.50">
    <property type="match status" value="1"/>
</dbReference>
<evidence type="ECO:0000256" key="5">
    <source>
        <dbReference type="ARBA" id="ARBA00022692"/>
    </source>
</evidence>
<sequence length="370" mass="43622">MRYRLRFVLISVITITTVTIIFNILAQQAYLDGIKYSPSEGCTSQPEMKGREISTMETRKIRTPFTANMLKDDFTLFYKNYKYADDELINFHKYKYILKNDLACSADDLFLVILVHSAPRNHEERTAIRKTYGSIRFHSGVSIVTLFVLGMLQKREENSEGVQKAVLKESRRYMDIIQGDFVDHYRNLTYKHVMLLDWVTRFCNRTKFVVKTDDDTMVDPFHLIEFLLLKSPDGQTSNFLYCSAFRNQGPVRIRDDKWFVSYSEYPYKKYPTYCEGFAYITSTDVIHKLLDASKEVPFYWIDDVYVTGFLPHKIGLKHRDMEPRHSYNIMLQENLSKNVTSSIFLLAKYPSQRDFWNQSWNDILTHSANR</sequence>
<evidence type="ECO:0000313" key="13">
    <source>
        <dbReference type="Proteomes" id="UP001634394"/>
    </source>
</evidence>
<keyword evidence="13" id="KW-1185">Reference proteome</keyword>
<dbReference type="FunFam" id="3.90.550.50:FF:000001">
    <property type="entry name" value="Hexosyltransferase"/>
    <property type="match status" value="1"/>
</dbReference>
<keyword evidence="4" id="KW-0808">Transferase</keyword>